<evidence type="ECO:0000313" key="2">
    <source>
        <dbReference type="Proteomes" id="UP001210925"/>
    </source>
</evidence>
<keyword evidence="2" id="KW-1185">Reference proteome</keyword>
<accession>A0AAD5U8L1</accession>
<protein>
    <submittedName>
        <fullName evidence="1">Uncharacterized protein</fullName>
    </submittedName>
</protein>
<dbReference type="EMBL" id="JADGKB010000340">
    <property type="protein sequence ID" value="KAJ3249906.1"/>
    <property type="molecule type" value="Genomic_DNA"/>
</dbReference>
<sequence>MENLEVSLKEGFQTHGDSIDQIMSNLGVFQNNIVENQEAIMKIIKEQMLMGYNEQMKQLLDHLQQKSGRAVKTEFSFKNISIEEVEFLYDEPIAVGSHGK</sequence>
<dbReference type="AlphaFoldDB" id="A0AAD5U8L1"/>
<name>A0AAD5U8L1_9FUNG</name>
<proteinExistence type="predicted"/>
<gene>
    <name evidence="1" type="ORF">HK103_004296</name>
</gene>
<evidence type="ECO:0000313" key="1">
    <source>
        <dbReference type="EMBL" id="KAJ3249906.1"/>
    </source>
</evidence>
<feature type="non-terminal residue" evidence="1">
    <location>
        <position position="100"/>
    </location>
</feature>
<comment type="caution">
    <text evidence="1">The sequence shown here is derived from an EMBL/GenBank/DDBJ whole genome shotgun (WGS) entry which is preliminary data.</text>
</comment>
<dbReference type="Proteomes" id="UP001210925">
    <property type="component" value="Unassembled WGS sequence"/>
</dbReference>
<reference evidence="1" key="1">
    <citation type="submission" date="2020-05" db="EMBL/GenBank/DDBJ databases">
        <title>Phylogenomic resolution of chytrid fungi.</title>
        <authorList>
            <person name="Stajich J.E."/>
            <person name="Amses K."/>
            <person name="Simmons R."/>
            <person name="Seto K."/>
            <person name="Myers J."/>
            <person name="Bonds A."/>
            <person name="Quandt C.A."/>
            <person name="Barry K."/>
            <person name="Liu P."/>
            <person name="Grigoriev I."/>
            <person name="Longcore J.E."/>
            <person name="James T.Y."/>
        </authorList>
    </citation>
    <scope>NUCLEOTIDE SEQUENCE</scope>
    <source>
        <strain evidence="1">PLAUS21</strain>
    </source>
</reference>
<organism evidence="1 2">
    <name type="scientific">Boothiomyces macroporosus</name>
    <dbReference type="NCBI Taxonomy" id="261099"/>
    <lineage>
        <taxon>Eukaryota</taxon>
        <taxon>Fungi</taxon>
        <taxon>Fungi incertae sedis</taxon>
        <taxon>Chytridiomycota</taxon>
        <taxon>Chytridiomycota incertae sedis</taxon>
        <taxon>Chytridiomycetes</taxon>
        <taxon>Rhizophydiales</taxon>
        <taxon>Terramycetaceae</taxon>
        <taxon>Boothiomyces</taxon>
    </lineage>
</organism>